<dbReference type="SUPFAM" id="SSF46548">
    <property type="entry name" value="alpha-helical ferredoxin"/>
    <property type="match status" value="1"/>
</dbReference>
<dbReference type="GO" id="GO:0051536">
    <property type="term" value="F:iron-sulfur cluster binding"/>
    <property type="evidence" value="ECO:0007669"/>
    <property type="project" value="UniProtKB-KW"/>
</dbReference>
<feature type="non-terminal residue" evidence="5">
    <location>
        <position position="102"/>
    </location>
</feature>
<dbReference type="PANTHER" id="PTHR32479:SF19">
    <property type="entry name" value="ANAEROBIC GLYCEROL-3-PHOSPHATE DEHYDROGENASE SUBUNIT C"/>
    <property type="match status" value="1"/>
</dbReference>
<dbReference type="GO" id="GO:0046872">
    <property type="term" value="F:metal ion binding"/>
    <property type="evidence" value="ECO:0007669"/>
    <property type="project" value="UniProtKB-KW"/>
</dbReference>
<dbReference type="Proteomes" id="UP000199662">
    <property type="component" value="Unassembled WGS sequence"/>
</dbReference>
<dbReference type="InterPro" id="IPR017896">
    <property type="entry name" value="4Fe4S_Fe-S-bd"/>
</dbReference>
<evidence type="ECO:0000256" key="3">
    <source>
        <dbReference type="ARBA" id="ARBA00023014"/>
    </source>
</evidence>
<dbReference type="Gene3D" id="1.10.1060.10">
    <property type="entry name" value="Alpha-helical ferredoxin"/>
    <property type="match status" value="1"/>
</dbReference>
<gene>
    <name evidence="5" type="ORF">SAMN05660742_102313</name>
</gene>
<dbReference type="RefSeq" id="WP_143063137.1">
    <property type="nucleotide sequence ID" value="NZ_FNZK01000002.1"/>
</dbReference>
<dbReference type="PROSITE" id="PS51379">
    <property type="entry name" value="4FE4S_FER_2"/>
    <property type="match status" value="1"/>
</dbReference>
<dbReference type="STRING" id="84035.SAMN05660742_102313"/>
<evidence type="ECO:0000256" key="2">
    <source>
        <dbReference type="ARBA" id="ARBA00023004"/>
    </source>
</evidence>
<protein>
    <submittedName>
        <fullName evidence="5">4Fe-4S dicluster domain-containing protein</fullName>
    </submittedName>
</protein>
<evidence type="ECO:0000259" key="4">
    <source>
        <dbReference type="PROSITE" id="PS51379"/>
    </source>
</evidence>
<keyword evidence="3" id="KW-0411">Iron-sulfur</keyword>
<dbReference type="Pfam" id="PF13183">
    <property type="entry name" value="Fer4_8"/>
    <property type="match status" value="1"/>
</dbReference>
<evidence type="ECO:0000313" key="6">
    <source>
        <dbReference type="Proteomes" id="UP000199662"/>
    </source>
</evidence>
<dbReference type="InterPro" id="IPR017900">
    <property type="entry name" value="4Fe4S_Fe_S_CS"/>
</dbReference>
<dbReference type="AlphaFoldDB" id="A0A1H6VDG4"/>
<sequence>MDDKKINLPDCCIACTACITACPVTAATHKFRGPKMVGPAQSRLNFAQNDSEASLEYCSNCKNCDIACPSSVPISTLNMLARAKYYETHPHSQRDEMMGHPE</sequence>
<keyword evidence="6" id="KW-1185">Reference proteome</keyword>
<proteinExistence type="predicted"/>
<dbReference type="PANTHER" id="PTHR32479">
    <property type="entry name" value="GLYCOLATE OXIDASE IRON-SULFUR SUBUNIT"/>
    <property type="match status" value="1"/>
</dbReference>
<dbReference type="PROSITE" id="PS00198">
    <property type="entry name" value="4FE4S_FER_1"/>
    <property type="match status" value="2"/>
</dbReference>
<organism evidence="5 6">
    <name type="scientific">Propionispira arboris</name>
    <dbReference type="NCBI Taxonomy" id="84035"/>
    <lineage>
        <taxon>Bacteria</taxon>
        <taxon>Bacillati</taxon>
        <taxon>Bacillota</taxon>
        <taxon>Negativicutes</taxon>
        <taxon>Selenomonadales</taxon>
        <taxon>Selenomonadaceae</taxon>
        <taxon>Propionispira</taxon>
    </lineage>
</organism>
<keyword evidence="1" id="KW-0479">Metal-binding</keyword>
<dbReference type="InterPro" id="IPR009051">
    <property type="entry name" value="Helical_ferredxn"/>
</dbReference>
<feature type="domain" description="4Fe-4S ferredoxin-type" evidence="4">
    <location>
        <begin position="2"/>
        <end position="32"/>
    </location>
</feature>
<dbReference type="EMBL" id="FNZK01000002">
    <property type="protein sequence ID" value="SEJ02611.1"/>
    <property type="molecule type" value="Genomic_DNA"/>
</dbReference>
<keyword evidence="2" id="KW-0408">Iron</keyword>
<evidence type="ECO:0000313" key="5">
    <source>
        <dbReference type="EMBL" id="SEJ02611.1"/>
    </source>
</evidence>
<name>A0A1H6VDG4_9FIRM</name>
<reference evidence="6" key="1">
    <citation type="submission" date="2016-10" db="EMBL/GenBank/DDBJ databases">
        <authorList>
            <person name="Varghese N."/>
            <person name="Submissions S."/>
        </authorList>
    </citation>
    <scope>NUCLEOTIDE SEQUENCE [LARGE SCALE GENOMIC DNA]</scope>
    <source>
        <strain evidence="6">DSM 2179</strain>
    </source>
</reference>
<evidence type="ECO:0000256" key="1">
    <source>
        <dbReference type="ARBA" id="ARBA00022723"/>
    </source>
</evidence>
<accession>A0A1H6VDG4</accession>